<sequence length="110" mass="13283">MRYQLDFLIFLFQERLPPTDSRLRPDQRHLENGEYEKANAEKQRLERRQRMSRKLQEHGWKPRWFQKEGENGSFRYGGGYWEAREQGNWDGCPNIFGEFNEDLVESSEGP</sequence>
<dbReference type="GO" id="GO:0006869">
    <property type="term" value="P:lipid transport"/>
    <property type="evidence" value="ECO:0007669"/>
    <property type="project" value="UniProtKB-KW"/>
</dbReference>
<evidence type="ECO:0000256" key="3">
    <source>
        <dbReference type="ARBA" id="ARBA00022448"/>
    </source>
</evidence>
<dbReference type="Pfam" id="PF01237">
    <property type="entry name" value="Oxysterol_BP"/>
    <property type="match status" value="1"/>
</dbReference>
<keyword evidence="9" id="KW-1185">Reference proteome</keyword>
<feature type="region of interest" description="Disordered" evidence="7">
    <location>
        <begin position="18"/>
        <end position="54"/>
    </location>
</feature>
<comment type="caution">
    <text evidence="8">The sequence shown here is derived from an EMBL/GenBank/DDBJ whole genome shotgun (WGS) entry which is preliminary data.</text>
</comment>
<dbReference type="InterPro" id="IPR037239">
    <property type="entry name" value="OSBP_sf"/>
</dbReference>
<reference evidence="8" key="1">
    <citation type="journal article" date="2023" name="Mol. Ecol. Resour.">
        <title>Chromosome-level genome assembly of a triploid poplar Populus alba 'Berolinensis'.</title>
        <authorList>
            <person name="Chen S."/>
            <person name="Yu Y."/>
            <person name="Wang X."/>
            <person name="Wang S."/>
            <person name="Zhang T."/>
            <person name="Zhou Y."/>
            <person name="He R."/>
            <person name="Meng N."/>
            <person name="Wang Y."/>
            <person name="Liu W."/>
            <person name="Liu Z."/>
            <person name="Liu J."/>
            <person name="Guo Q."/>
            <person name="Huang H."/>
            <person name="Sederoff R.R."/>
            <person name="Wang G."/>
            <person name="Qu G."/>
            <person name="Chen S."/>
        </authorList>
    </citation>
    <scope>NUCLEOTIDE SEQUENCE</scope>
    <source>
        <strain evidence="8">SC-2020</strain>
    </source>
</reference>
<dbReference type="InterPro" id="IPR000648">
    <property type="entry name" value="Oxysterol-bd"/>
</dbReference>
<gene>
    <name evidence="8" type="ORF">NC653_008912</name>
</gene>
<protein>
    <submittedName>
        <fullName evidence="8">Uncharacterized protein</fullName>
    </submittedName>
</protein>
<evidence type="ECO:0000313" key="9">
    <source>
        <dbReference type="Proteomes" id="UP001164929"/>
    </source>
</evidence>
<evidence type="ECO:0000256" key="2">
    <source>
        <dbReference type="ARBA" id="ARBA00008842"/>
    </source>
</evidence>
<keyword evidence="3" id="KW-0813">Transport</keyword>
<dbReference type="AlphaFoldDB" id="A0AAD6W9L1"/>
<evidence type="ECO:0000256" key="4">
    <source>
        <dbReference type="ARBA" id="ARBA00023054"/>
    </source>
</evidence>
<comment type="similarity">
    <text evidence="2">Belongs to the OSBP family.</text>
</comment>
<proteinExistence type="inferred from homology"/>
<name>A0AAD6W9L1_9ROSI</name>
<dbReference type="GO" id="GO:0016020">
    <property type="term" value="C:membrane"/>
    <property type="evidence" value="ECO:0007669"/>
    <property type="project" value="TreeGrafter"/>
</dbReference>
<dbReference type="Gene3D" id="3.30.70.3490">
    <property type="match status" value="1"/>
</dbReference>
<dbReference type="SUPFAM" id="SSF144000">
    <property type="entry name" value="Oxysterol-binding protein-like"/>
    <property type="match status" value="1"/>
</dbReference>
<organism evidence="8 9">
    <name type="scientific">Populus alba x Populus x berolinensis</name>
    <dbReference type="NCBI Taxonomy" id="444605"/>
    <lineage>
        <taxon>Eukaryota</taxon>
        <taxon>Viridiplantae</taxon>
        <taxon>Streptophyta</taxon>
        <taxon>Embryophyta</taxon>
        <taxon>Tracheophyta</taxon>
        <taxon>Spermatophyta</taxon>
        <taxon>Magnoliopsida</taxon>
        <taxon>eudicotyledons</taxon>
        <taxon>Gunneridae</taxon>
        <taxon>Pentapetalae</taxon>
        <taxon>rosids</taxon>
        <taxon>fabids</taxon>
        <taxon>Malpighiales</taxon>
        <taxon>Salicaceae</taxon>
        <taxon>Saliceae</taxon>
        <taxon>Populus</taxon>
    </lineage>
</organism>
<dbReference type="GO" id="GO:0005829">
    <property type="term" value="C:cytosol"/>
    <property type="evidence" value="ECO:0007669"/>
    <property type="project" value="TreeGrafter"/>
</dbReference>
<evidence type="ECO:0000256" key="1">
    <source>
        <dbReference type="ARBA" id="ARBA00003361"/>
    </source>
</evidence>
<dbReference type="EMBL" id="JAQIZT010000003">
    <property type="protein sequence ID" value="KAJ7003861.1"/>
    <property type="molecule type" value="Genomic_DNA"/>
</dbReference>
<dbReference type="GO" id="GO:0032934">
    <property type="term" value="F:sterol binding"/>
    <property type="evidence" value="ECO:0007669"/>
    <property type="project" value="TreeGrafter"/>
</dbReference>
<keyword evidence="5" id="KW-0445">Lipid transport</keyword>
<evidence type="ECO:0000256" key="6">
    <source>
        <dbReference type="ARBA" id="ARBA00023121"/>
    </source>
</evidence>
<keyword evidence="6" id="KW-0446">Lipid-binding</keyword>
<dbReference type="FunFam" id="3.30.70.3490:FF:000013">
    <property type="entry name" value="Oxysterol-binding protein-related protein 2A"/>
    <property type="match status" value="1"/>
</dbReference>
<evidence type="ECO:0000256" key="7">
    <source>
        <dbReference type="SAM" id="MobiDB-lite"/>
    </source>
</evidence>
<comment type="function">
    <text evidence="1">May be involved in the transport of sterols.</text>
</comment>
<dbReference type="PANTHER" id="PTHR10972">
    <property type="entry name" value="OXYSTEROL-BINDING PROTEIN-RELATED"/>
    <property type="match status" value="1"/>
</dbReference>
<dbReference type="Proteomes" id="UP001164929">
    <property type="component" value="Chromosome 3"/>
</dbReference>
<dbReference type="PANTHER" id="PTHR10972:SF88">
    <property type="entry name" value="OXYSTEROL-BINDING PROTEIN-RELATED PROTEIN 2B"/>
    <property type="match status" value="1"/>
</dbReference>
<evidence type="ECO:0000256" key="5">
    <source>
        <dbReference type="ARBA" id="ARBA00023055"/>
    </source>
</evidence>
<evidence type="ECO:0000313" key="8">
    <source>
        <dbReference type="EMBL" id="KAJ7003861.1"/>
    </source>
</evidence>
<accession>A0AAD6W9L1</accession>
<keyword evidence="4" id="KW-0175">Coiled coil</keyword>
<feature type="compositionally biased region" description="Basic and acidic residues" evidence="7">
    <location>
        <begin position="21"/>
        <end position="54"/>
    </location>
</feature>